<dbReference type="Pfam" id="PF03992">
    <property type="entry name" value="ABM"/>
    <property type="match status" value="1"/>
</dbReference>
<keyword evidence="3" id="KW-1185">Reference proteome</keyword>
<dbReference type="Proteomes" id="UP000037558">
    <property type="component" value="Unassembled WGS sequence"/>
</dbReference>
<feature type="domain" description="ABM" evidence="1">
    <location>
        <begin position="2"/>
        <end position="91"/>
    </location>
</feature>
<dbReference type="PANTHER" id="PTHR33336:SF3">
    <property type="entry name" value="ABM DOMAIN-CONTAINING PROTEIN"/>
    <property type="match status" value="1"/>
</dbReference>
<dbReference type="OrthoDB" id="287932at2"/>
<dbReference type="STRING" id="284581.AMD01_16580"/>
<keyword evidence="2" id="KW-0560">Oxidoreductase</keyword>
<dbReference type="PATRIC" id="fig|284581.3.peg.2818"/>
<dbReference type="InterPro" id="IPR050744">
    <property type="entry name" value="AI-2_Isomerase_LsrG"/>
</dbReference>
<organism evidence="2 3">
    <name type="scientific">Priestia koreensis</name>
    <dbReference type="NCBI Taxonomy" id="284581"/>
    <lineage>
        <taxon>Bacteria</taxon>
        <taxon>Bacillati</taxon>
        <taxon>Bacillota</taxon>
        <taxon>Bacilli</taxon>
        <taxon>Bacillales</taxon>
        <taxon>Bacillaceae</taxon>
        <taxon>Priestia</taxon>
    </lineage>
</organism>
<dbReference type="Gene3D" id="3.30.70.100">
    <property type="match status" value="1"/>
</dbReference>
<name>A0A0M0KVB3_9BACI</name>
<evidence type="ECO:0000259" key="1">
    <source>
        <dbReference type="PROSITE" id="PS51725"/>
    </source>
</evidence>
<proteinExistence type="predicted"/>
<sequence length="93" mass="10722">MIAIQAYMTVRPEKREEFIKNVTEVIEASRKEEGNISYMLTTKVENENEFVMLEEWKDQAAIEAHNTSAHFQKFAGSAKEFLAAPLDVKHYQA</sequence>
<dbReference type="InterPro" id="IPR011008">
    <property type="entry name" value="Dimeric_a/b-barrel"/>
</dbReference>
<dbReference type="AlphaFoldDB" id="A0A0M0KVB3"/>
<dbReference type="SUPFAM" id="SSF54909">
    <property type="entry name" value="Dimeric alpha+beta barrel"/>
    <property type="match status" value="1"/>
</dbReference>
<dbReference type="RefSeq" id="WP_053402559.1">
    <property type="nucleotide sequence ID" value="NZ_JAMAUM010000010.1"/>
</dbReference>
<gene>
    <name evidence="2" type="ORF">AMD01_16580</name>
</gene>
<evidence type="ECO:0000313" key="2">
    <source>
        <dbReference type="EMBL" id="KOO42761.1"/>
    </source>
</evidence>
<accession>A0A0M0KVB3</accession>
<dbReference type="GO" id="GO:0004497">
    <property type="term" value="F:monooxygenase activity"/>
    <property type="evidence" value="ECO:0007669"/>
    <property type="project" value="UniProtKB-KW"/>
</dbReference>
<dbReference type="PANTHER" id="PTHR33336">
    <property type="entry name" value="QUINOL MONOOXYGENASE YGIN-RELATED"/>
    <property type="match status" value="1"/>
</dbReference>
<reference evidence="3" key="1">
    <citation type="submission" date="2015-08" db="EMBL/GenBank/DDBJ databases">
        <title>Fjat-14210 dsm16467.</title>
        <authorList>
            <person name="Liu B."/>
            <person name="Wang J."/>
            <person name="Zhu Y."/>
            <person name="Liu G."/>
            <person name="Chen Q."/>
            <person name="Chen Z."/>
            <person name="Lan J."/>
            <person name="Che J."/>
            <person name="Ge C."/>
            <person name="Shi H."/>
            <person name="Pan Z."/>
            <person name="Liu X."/>
        </authorList>
    </citation>
    <scope>NUCLEOTIDE SEQUENCE [LARGE SCALE GENOMIC DNA]</scope>
    <source>
        <strain evidence="3">DSM 16467</strain>
    </source>
</reference>
<dbReference type="InterPro" id="IPR007138">
    <property type="entry name" value="ABM_dom"/>
</dbReference>
<evidence type="ECO:0000313" key="3">
    <source>
        <dbReference type="Proteomes" id="UP000037558"/>
    </source>
</evidence>
<keyword evidence="2" id="KW-0503">Monooxygenase</keyword>
<dbReference type="PROSITE" id="PS51725">
    <property type="entry name" value="ABM"/>
    <property type="match status" value="1"/>
</dbReference>
<comment type="caution">
    <text evidence="2">The sequence shown here is derived from an EMBL/GenBank/DDBJ whole genome shotgun (WGS) entry which is preliminary data.</text>
</comment>
<dbReference type="EMBL" id="LILC01000023">
    <property type="protein sequence ID" value="KOO42761.1"/>
    <property type="molecule type" value="Genomic_DNA"/>
</dbReference>
<protein>
    <submittedName>
        <fullName evidence="2">Monooxygenase</fullName>
    </submittedName>
</protein>